<keyword evidence="4" id="KW-1185">Reference proteome</keyword>
<dbReference type="InterPro" id="IPR011146">
    <property type="entry name" value="HIT-like"/>
</dbReference>
<proteinExistence type="predicted"/>
<dbReference type="Gene3D" id="3.30.428.10">
    <property type="entry name" value="HIT-like"/>
    <property type="match status" value="1"/>
</dbReference>
<gene>
    <name evidence="3" type="ORF">GPICK_13715</name>
</gene>
<dbReference type="RefSeq" id="WP_039744105.1">
    <property type="nucleotide sequence ID" value="NZ_CP009788.1"/>
</dbReference>
<dbReference type="PROSITE" id="PS51084">
    <property type="entry name" value="HIT_2"/>
    <property type="match status" value="1"/>
</dbReference>
<dbReference type="PIRSF" id="PIRSF000714">
    <property type="entry name" value="HIT"/>
    <property type="match status" value="1"/>
</dbReference>
<dbReference type="HOGENOM" id="CLU_123330_2_0_7"/>
<feature type="short sequence motif" description="Histidine triad motif" evidence="1">
    <location>
        <begin position="91"/>
        <end position="95"/>
    </location>
</feature>
<evidence type="ECO:0000259" key="2">
    <source>
        <dbReference type="PROSITE" id="PS51084"/>
    </source>
</evidence>
<dbReference type="Pfam" id="PF01230">
    <property type="entry name" value="HIT"/>
    <property type="match status" value="1"/>
</dbReference>
<dbReference type="STRING" id="345632.GPICK_13715"/>
<feature type="domain" description="HIT" evidence="2">
    <location>
        <begin position="4"/>
        <end position="106"/>
    </location>
</feature>
<evidence type="ECO:0000256" key="1">
    <source>
        <dbReference type="PROSITE-ProRule" id="PRU00464"/>
    </source>
</evidence>
<name>A0A0B5BIC7_9BACT</name>
<dbReference type="InterPro" id="IPR026026">
    <property type="entry name" value="HIT_Hint"/>
</dbReference>
<evidence type="ECO:0000313" key="4">
    <source>
        <dbReference type="Proteomes" id="UP000057609"/>
    </source>
</evidence>
<dbReference type="SUPFAM" id="SSF54197">
    <property type="entry name" value="HIT-like"/>
    <property type="match status" value="1"/>
</dbReference>
<dbReference type="PANTHER" id="PTHR46648:SF1">
    <property type="entry name" value="ADENOSINE 5'-MONOPHOSPHORAMIDASE HNT1"/>
    <property type="match status" value="1"/>
</dbReference>
<dbReference type="KEGG" id="gpi:GPICK_13715"/>
<dbReference type="InterPro" id="IPR001310">
    <property type="entry name" value="Histidine_triad_HIT"/>
</dbReference>
<keyword evidence="3" id="KW-0378">Hydrolase</keyword>
<organism evidence="3 4">
    <name type="scientific">Geobacter pickeringii</name>
    <dbReference type="NCBI Taxonomy" id="345632"/>
    <lineage>
        <taxon>Bacteria</taxon>
        <taxon>Pseudomonadati</taxon>
        <taxon>Thermodesulfobacteriota</taxon>
        <taxon>Desulfuromonadia</taxon>
        <taxon>Geobacterales</taxon>
        <taxon>Geobacteraceae</taxon>
        <taxon>Geobacter</taxon>
    </lineage>
</organism>
<dbReference type="PANTHER" id="PTHR46648">
    <property type="entry name" value="HIT FAMILY PROTEIN 1"/>
    <property type="match status" value="1"/>
</dbReference>
<accession>A0A0B5BIC7</accession>
<dbReference type="Proteomes" id="UP000057609">
    <property type="component" value="Chromosome"/>
</dbReference>
<reference evidence="3 4" key="1">
    <citation type="journal article" date="2015" name="Genome Announc.">
        <title>Complete Genome of Geobacter pickeringii G13T, a Metal-Reducing Isolate from Sedimentary Kaolin Deposits.</title>
        <authorList>
            <person name="Badalamenti J.P."/>
            <person name="Bond D.R."/>
        </authorList>
    </citation>
    <scope>NUCLEOTIDE SEQUENCE [LARGE SCALE GENOMIC DNA]</scope>
    <source>
        <strain evidence="3 4">G13</strain>
    </source>
</reference>
<protein>
    <submittedName>
        <fullName evidence="3">HIT family hydrolase</fullName>
    </submittedName>
</protein>
<sequence>MTDCPMCTKWNDEPALRIAELEHTYVLLNRDQFFPGYTFVFTKEHVTELFHLPPRVRQGIVEEVTVVAEALYNLLRPAKMNYELLGNMVPHMHWHLVPRFATDPLWPRPIWSEPHGEVILYDGEYAERIALIANHLKP</sequence>
<evidence type="ECO:0000313" key="3">
    <source>
        <dbReference type="EMBL" id="AJE04265.1"/>
    </source>
</evidence>
<dbReference type="GO" id="GO:0016787">
    <property type="term" value="F:hydrolase activity"/>
    <property type="evidence" value="ECO:0007669"/>
    <property type="project" value="UniProtKB-KW"/>
</dbReference>
<dbReference type="GO" id="GO:0009117">
    <property type="term" value="P:nucleotide metabolic process"/>
    <property type="evidence" value="ECO:0007669"/>
    <property type="project" value="TreeGrafter"/>
</dbReference>
<dbReference type="AlphaFoldDB" id="A0A0B5BIC7"/>
<dbReference type="EMBL" id="CP009788">
    <property type="protein sequence ID" value="AJE04265.1"/>
    <property type="molecule type" value="Genomic_DNA"/>
</dbReference>
<dbReference type="InterPro" id="IPR036265">
    <property type="entry name" value="HIT-like_sf"/>
</dbReference>
<dbReference type="OrthoDB" id="9784774at2"/>